<protein>
    <submittedName>
        <fullName evidence="3">Gluconate 5-dehydrogenase</fullName>
    </submittedName>
</protein>
<dbReference type="PRINTS" id="PR00080">
    <property type="entry name" value="SDRFAMILY"/>
</dbReference>
<dbReference type="PANTHER" id="PTHR43639">
    <property type="entry name" value="OXIDOREDUCTASE, SHORT-CHAIN DEHYDROGENASE/REDUCTASE FAMILY (AFU_ORTHOLOGUE AFUA_5G02870)"/>
    <property type="match status" value="1"/>
</dbReference>
<keyword evidence="4" id="KW-1185">Reference proteome</keyword>
<evidence type="ECO:0000256" key="2">
    <source>
        <dbReference type="ARBA" id="ARBA00023002"/>
    </source>
</evidence>
<dbReference type="PANTHER" id="PTHR43639:SF1">
    <property type="entry name" value="SHORT-CHAIN DEHYDROGENASE_REDUCTASE FAMILY PROTEIN"/>
    <property type="match status" value="1"/>
</dbReference>
<keyword evidence="2" id="KW-0560">Oxidoreductase</keyword>
<dbReference type="Gene3D" id="3.40.50.720">
    <property type="entry name" value="NAD(P)-binding Rossmann-like Domain"/>
    <property type="match status" value="1"/>
</dbReference>
<comment type="similarity">
    <text evidence="1">Belongs to the short-chain dehydrogenases/reductases (SDR) family.</text>
</comment>
<dbReference type="InterPro" id="IPR002347">
    <property type="entry name" value="SDR_fam"/>
</dbReference>
<dbReference type="OrthoDB" id="9780084at2"/>
<dbReference type="InterPro" id="IPR036291">
    <property type="entry name" value="NAD(P)-bd_dom_sf"/>
</dbReference>
<reference evidence="3 4" key="1">
    <citation type="submission" date="2018-05" db="EMBL/GenBank/DDBJ databases">
        <title>Genomic Encyclopedia of Type Strains, Phase IV (KMG-IV): sequencing the most valuable type-strain genomes for metagenomic binning, comparative biology and taxonomic classification.</title>
        <authorList>
            <person name="Goeker M."/>
        </authorList>
    </citation>
    <scope>NUCLEOTIDE SEQUENCE [LARGE SCALE GENOMIC DNA]</scope>
    <source>
        <strain evidence="3 4">DSM 6462</strain>
    </source>
</reference>
<organism evidence="3 4">
    <name type="scientific">Chelatococcus asaccharovorans</name>
    <dbReference type="NCBI Taxonomy" id="28210"/>
    <lineage>
        <taxon>Bacteria</taxon>
        <taxon>Pseudomonadati</taxon>
        <taxon>Pseudomonadota</taxon>
        <taxon>Alphaproteobacteria</taxon>
        <taxon>Hyphomicrobiales</taxon>
        <taxon>Chelatococcaceae</taxon>
        <taxon>Chelatococcus</taxon>
    </lineage>
</organism>
<dbReference type="FunFam" id="3.40.50.720:FF:000084">
    <property type="entry name" value="Short-chain dehydrogenase reductase"/>
    <property type="match status" value="1"/>
</dbReference>
<evidence type="ECO:0000256" key="1">
    <source>
        <dbReference type="ARBA" id="ARBA00006484"/>
    </source>
</evidence>
<dbReference type="PRINTS" id="PR00081">
    <property type="entry name" value="GDHRDH"/>
</dbReference>
<sequence length="264" mass="27569">MRLSGHTAFVTGAAGLLGRAIVADLRREGAKVVASDINAEGLAALVAGAKADGPSLAAVIGDVTAENDVARMVDEADRLAGPVDILVNCAGKYLNQPVVAMTVEEWDRAMALNLRSTMLMCREYGRRWIAAGTRGAIVNISSGAGTSARAGSAHYAAAKAGVNMLTEVLAIEFGREGIRVNGVAPGVVLDHVVEEESPDNHAYINLSLRGIPLGRTGRPDDIARAVSFLASDDAEWINGVTLEVNGGSHCGRTHVPLTFDANFK</sequence>
<dbReference type="InterPro" id="IPR020904">
    <property type="entry name" value="Sc_DH/Rdtase_CS"/>
</dbReference>
<comment type="caution">
    <text evidence="3">The sequence shown here is derived from an EMBL/GenBank/DDBJ whole genome shotgun (WGS) entry which is preliminary data.</text>
</comment>
<dbReference type="RefSeq" id="WP_110372878.1">
    <property type="nucleotide sequence ID" value="NZ_JAHBRY010000001.1"/>
</dbReference>
<dbReference type="AlphaFoldDB" id="A0A2V3UJA2"/>
<dbReference type="GO" id="GO:0016491">
    <property type="term" value="F:oxidoreductase activity"/>
    <property type="evidence" value="ECO:0007669"/>
    <property type="project" value="UniProtKB-KW"/>
</dbReference>
<proteinExistence type="inferred from homology"/>
<dbReference type="SUPFAM" id="SSF51735">
    <property type="entry name" value="NAD(P)-binding Rossmann-fold domains"/>
    <property type="match status" value="1"/>
</dbReference>
<name>A0A2V3UJA2_9HYPH</name>
<evidence type="ECO:0000313" key="3">
    <source>
        <dbReference type="EMBL" id="PXW64850.1"/>
    </source>
</evidence>
<dbReference type="Pfam" id="PF13561">
    <property type="entry name" value="adh_short_C2"/>
    <property type="match status" value="1"/>
</dbReference>
<dbReference type="EMBL" id="QJJK01000001">
    <property type="protein sequence ID" value="PXW64850.1"/>
    <property type="molecule type" value="Genomic_DNA"/>
</dbReference>
<accession>A0A2V3UJA2</accession>
<dbReference type="PROSITE" id="PS00061">
    <property type="entry name" value="ADH_SHORT"/>
    <property type="match status" value="1"/>
</dbReference>
<gene>
    <name evidence="3" type="ORF">C7450_101609</name>
</gene>
<dbReference type="CDD" id="cd05233">
    <property type="entry name" value="SDR_c"/>
    <property type="match status" value="1"/>
</dbReference>
<evidence type="ECO:0000313" key="4">
    <source>
        <dbReference type="Proteomes" id="UP000248021"/>
    </source>
</evidence>
<dbReference type="Proteomes" id="UP000248021">
    <property type="component" value="Unassembled WGS sequence"/>
</dbReference>